<gene>
    <name evidence="1" type="ORF">AKJ52_02800</name>
</gene>
<protein>
    <submittedName>
        <fullName evidence="1">Uncharacterized protein</fullName>
    </submittedName>
</protein>
<evidence type="ECO:0000313" key="2">
    <source>
        <dbReference type="Proteomes" id="UP000070404"/>
    </source>
</evidence>
<dbReference type="AlphaFoldDB" id="A0A133VHL4"/>
<keyword evidence="2" id="KW-1185">Reference proteome</keyword>
<dbReference type="Proteomes" id="UP000070404">
    <property type="component" value="Unassembled WGS sequence"/>
</dbReference>
<dbReference type="EMBL" id="LHYF01000060">
    <property type="protein sequence ID" value="KXB05936.1"/>
    <property type="molecule type" value="Genomic_DNA"/>
</dbReference>
<sequence length="81" mass="9088">MDIFWNYGTLSGGKRGCLRGCVFTRREIFPHLQGIVAVGIVILDKVLFYEAETPIELSRPDVLGPDFKLYATDPPALHPVR</sequence>
<reference evidence="1 2" key="1">
    <citation type="journal article" date="2016" name="Sci. Rep.">
        <title>Metabolic traits of an uncultured archaeal lineage -MSBL1- from brine pools of the Red Sea.</title>
        <authorList>
            <person name="Mwirichia R."/>
            <person name="Alam I."/>
            <person name="Rashid M."/>
            <person name="Vinu M."/>
            <person name="Ba-Alawi W."/>
            <person name="Anthony Kamau A."/>
            <person name="Kamanda Ngugi D."/>
            <person name="Goker M."/>
            <person name="Klenk H.P."/>
            <person name="Bajic V."/>
            <person name="Stingl U."/>
        </authorList>
    </citation>
    <scope>NUCLEOTIDE SEQUENCE [LARGE SCALE GENOMIC DNA]</scope>
    <source>
        <strain evidence="1">SCGC-AAA382C18</strain>
    </source>
</reference>
<evidence type="ECO:0000313" key="1">
    <source>
        <dbReference type="EMBL" id="KXB05936.1"/>
    </source>
</evidence>
<proteinExistence type="predicted"/>
<comment type="caution">
    <text evidence="1">The sequence shown here is derived from an EMBL/GenBank/DDBJ whole genome shotgun (WGS) entry which is preliminary data.</text>
</comment>
<organism evidence="1 2">
    <name type="scientific">candidate division MSBL1 archaeon SCGC-AAA382C18</name>
    <dbReference type="NCBI Taxonomy" id="1698281"/>
    <lineage>
        <taxon>Archaea</taxon>
        <taxon>Methanobacteriati</taxon>
        <taxon>Methanobacteriota</taxon>
        <taxon>candidate division MSBL1</taxon>
    </lineage>
</organism>
<name>A0A133VHL4_9EURY</name>
<accession>A0A133VHL4</accession>